<name>A0A6A6Y6N2_9PEZI</name>
<proteinExistence type="predicted"/>
<reference evidence="3" key="2">
    <citation type="submission" date="2020-04" db="EMBL/GenBank/DDBJ databases">
        <authorList>
            <consortium name="NCBI Genome Project"/>
        </authorList>
    </citation>
    <scope>NUCLEOTIDE SEQUENCE</scope>
    <source>
        <strain evidence="3">CBS 304.34</strain>
    </source>
</reference>
<dbReference type="EMBL" id="MU003713">
    <property type="protein sequence ID" value="KAF2804462.1"/>
    <property type="molecule type" value="Genomic_DNA"/>
</dbReference>
<evidence type="ECO:0000313" key="1">
    <source>
        <dbReference type="EMBL" id="KAF2804462.1"/>
    </source>
</evidence>
<protein>
    <submittedName>
        <fullName evidence="1 3">Uncharacterized protein</fullName>
    </submittedName>
</protein>
<evidence type="ECO:0000313" key="3">
    <source>
        <dbReference type="RefSeq" id="XP_033571426.1"/>
    </source>
</evidence>
<reference evidence="3" key="3">
    <citation type="submission" date="2025-04" db="UniProtKB">
        <authorList>
            <consortium name="RefSeq"/>
        </authorList>
    </citation>
    <scope>IDENTIFICATION</scope>
    <source>
        <strain evidence="3">CBS 304.34</strain>
    </source>
</reference>
<dbReference type="Proteomes" id="UP000504636">
    <property type="component" value="Unplaced"/>
</dbReference>
<evidence type="ECO:0000313" key="2">
    <source>
        <dbReference type="Proteomes" id="UP000504636"/>
    </source>
</evidence>
<dbReference type="RefSeq" id="XP_033571426.1">
    <property type="nucleotide sequence ID" value="XM_033712797.1"/>
</dbReference>
<gene>
    <name evidence="1 3" type="ORF">BDZ99DRAFT_153017</name>
</gene>
<keyword evidence="2" id="KW-1185">Reference proteome</keyword>
<accession>A0A6A6Y6N2</accession>
<dbReference type="GeneID" id="54453690"/>
<organism evidence="1">
    <name type="scientific">Mytilinidion resinicola</name>
    <dbReference type="NCBI Taxonomy" id="574789"/>
    <lineage>
        <taxon>Eukaryota</taxon>
        <taxon>Fungi</taxon>
        <taxon>Dikarya</taxon>
        <taxon>Ascomycota</taxon>
        <taxon>Pezizomycotina</taxon>
        <taxon>Dothideomycetes</taxon>
        <taxon>Pleosporomycetidae</taxon>
        <taxon>Mytilinidiales</taxon>
        <taxon>Mytilinidiaceae</taxon>
        <taxon>Mytilinidion</taxon>
    </lineage>
</organism>
<sequence>MPKLQSALSSGTCVLVVAPSEKVECRSDGGTLALSLLYRPNSRLLFGAVSSLGAVSSSGQRSAKNVEQRISAGYAEASVNTQLWYMCVGGCSVRESGV</sequence>
<dbReference type="AlphaFoldDB" id="A0A6A6Y6N2"/>
<reference evidence="1 3" key="1">
    <citation type="journal article" date="2020" name="Stud. Mycol.">
        <title>101 Dothideomycetes genomes: a test case for predicting lifestyles and emergence of pathogens.</title>
        <authorList>
            <person name="Haridas S."/>
            <person name="Albert R."/>
            <person name="Binder M."/>
            <person name="Bloem J."/>
            <person name="Labutti K."/>
            <person name="Salamov A."/>
            <person name="Andreopoulos B."/>
            <person name="Baker S."/>
            <person name="Barry K."/>
            <person name="Bills G."/>
            <person name="Bluhm B."/>
            <person name="Cannon C."/>
            <person name="Castanera R."/>
            <person name="Culley D."/>
            <person name="Daum C."/>
            <person name="Ezra D."/>
            <person name="Gonzalez J."/>
            <person name="Henrissat B."/>
            <person name="Kuo A."/>
            <person name="Liang C."/>
            <person name="Lipzen A."/>
            <person name="Lutzoni F."/>
            <person name="Magnuson J."/>
            <person name="Mondo S."/>
            <person name="Nolan M."/>
            <person name="Ohm R."/>
            <person name="Pangilinan J."/>
            <person name="Park H.-J."/>
            <person name="Ramirez L."/>
            <person name="Alfaro M."/>
            <person name="Sun H."/>
            <person name="Tritt A."/>
            <person name="Yoshinaga Y."/>
            <person name="Zwiers L.-H."/>
            <person name="Turgeon B."/>
            <person name="Goodwin S."/>
            <person name="Spatafora J."/>
            <person name="Crous P."/>
            <person name="Grigoriev I."/>
        </authorList>
    </citation>
    <scope>NUCLEOTIDE SEQUENCE</scope>
    <source>
        <strain evidence="1 3">CBS 304.34</strain>
    </source>
</reference>